<comment type="caution">
    <text evidence="1">The sequence shown here is derived from an EMBL/GenBank/DDBJ whole genome shotgun (WGS) entry which is preliminary data.</text>
</comment>
<reference evidence="1 2" key="1">
    <citation type="journal article" date="2016" name="Nat. Commun.">
        <title>Thousands of microbial genomes shed light on interconnected biogeochemical processes in an aquifer system.</title>
        <authorList>
            <person name="Anantharaman K."/>
            <person name="Brown C.T."/>
            <person name="Hug L.A."/>
            <person name="Sharon I."/>
            <person name="Castelle C.J."/>
            <person name="Probst A.J."/>
            <person name="Thomas B.C."/>
            <person name="Singh A."/>
            <person name="Wilkins M.J."/>
            <person name="Karaoz U."/>
            <person name="Brodie E.L."/>
            <person name="Williams K.H."/>
            <person name="Hubbard S.S."/>
            <person name="Banfield J.F."/>
        </authorList>
    </citation>
    <scope>NUCLEOTIDE SEQUENCE [LARGE SCALE GENOMIC DNA]</scope>
</reference>
<evidence type="ECO:0000313" key="2">
    <source>
        <dbReference type="Proteomes" id="UP000179024"/>
    </source>
</evidence>
<dbReference type="EMBL" id="MGAE01000039">
    <property type="protein sequence ID" value="OGK38889.1"/>
    <property type="molecule type" value="Genomic_DNA"/>
</dbReference>
<gene>
    <name evidence="1" type="ORF">A3F34_01550</name>
</gene>
<dbReference type="AlphaFoldDB" id="A0A1F7I694"/>
<name>A0A1F7I694_9BACT</name>
<organism evidence="1 2">
    <name type="scientific">Candidatus Roizmanbacteria bacterium RIFCSPHIGHO2_12_FULL_44_10</name>
    <dbReference type="NCBI Taxonomy" id="1802054"/>
    <lineage>
        <taxon>Bacteria</taxon>
        <taxon>Candidatus Roizmaniibacteriota</taxon>
    </lineage>
</organism>
<dbReference type="Proteomes" id="UP000179024">
    <property type="component" value="Unassembled WGS sequence"/>
</dbReference>
<accession>A0A1F7I694</accession>
<proteinExistence type="predicted"/>
<evidence type="ECO:0000313" key="1">
    <source>
        <dbReference type="EMBL" id="OGK38889.1"/>
    </source>
</evidence>
<evidence type="ECO:0008006" key="3">
    <source>
        <dbReference type="Google" id="ProtNLM"/>
    </source>
</evidence>
<protein>
    <recommendedName>
        <fullName evidence="3">CopG family transcriptional regulator</fullName>
    </recommendedName>
</protein>
<sequence length="86" mass="10309">MKKKIRKLKYGDIVEGTFGKMKYVKDFLPPPEQLVFKELTTKVTISLQKDSIDFFKKEAKRLDTSYQRMIRNLLQEYTTRMSQLKK</sequence>